<comment type="subcellular location">
    <subcellularLocation>
        <location evidence="1">Periplasm</location>
    </subcellularLocation>
</comment>
<evidence type="ECO:0000256" key="6">
    <source>
        <dbReference type="ARBA" id="ARBA00025643"/>
    </source>
</evidence>
<dbReference type="Pfam" id="PF13144">
    <property type="entry name" value="ChapFlgA"/>
    <property type="match status" value="1"/>
</dbReference>
<dbReference type="HOGENOM" id="CLU_070510_4_0_6"/>
<evidence type="ECO:0000313" key="9">
    <source>
        <dbReference type="EMBL" id="ACX96370.1"/>
    </source>
</evidence>
<dbReference type="AlphaFoldDB" id="D0L0Z7"/>
<dbReference type="CDD" id="cd11614">
    <property type="entry name" value="SAF_CpaB_FlgA_like"/>
    <property type="match status" value="1"/>
</dbReference>
<evidence type="ECO:0000256" key="2">
    <source>
        <dbReference type="ARBA" id="ARBA00010474"/>
    </source>
</evidence>
<keyword evidence="9" id="KW-0282">Flagellum</keyword>
<dbReference type="KEGG" id="hna:Hneap_1540"/>
<reference evidence="9 10" key="1">
    <citation type="submission" date="2009-10" db="EMBL/GenBank/DDBJ databases">
        <title>Complete sequence of Halothiobacillus neapolitanus c2.</title>
        <authorList>
            <consortium name="US DOE Joint Genome Institute"/>
            <person name="Lucas S."/>
            <person name="Copeland A."/>
            <person name="Lapidus A."/>
            <person name="Glavina del Rio T."/>
            <person name="Tice H."/>
            <person name="Bruce D."/>
            <person name="Goodwin L."/>
            <person name="Pitluck S."/>
            <person name="Davenport K."/>
            <person name="Brettin T."/>
            <person name="Detter J.C."/>
            <person name="Han C."/>
            <person name="Tapia R."/>
            <person name="Larimer F."/>
            <person name="Land M."/>
            <person name="Hauser L."/>
            <person name="Kyrpides N."/>
            <person name="Mikhailova N."/>
            <person name="Kerfeld C."/>
            <person name="Cannon G."/>
            <person name="Heinhort S."/>
        </authorList>
    </citation>
    <scope>NUCLEOTIDE SEQUENCE [LARGE SCALE GENOMIC DNA]</scope>
    <source>
        <strain evidence="10">ATCC 23641 / c2</strain>
    </source>
</reference>
<name>D0L0Z7_HALNC</name>
<protein>
    <recommendedName>
        <fullName evidence="3">Flagella basal body P-ring formation protein FlgA</fullName>
    </recommendedName>
</protein>
<evidence type="ECO:0000256" key="5">
    <source>
        <dbReference type="ARBA" id="ARBA00022764"/>
    </source>
</evidence>
<evidence type="ECO:0000313" key="10">
    <source>
        <dbReference type="Proteomes" id="UP000009102"/>
    </source>
</evidence>
<evidence type="ECO:0000256" key="1">
    <source>
        <dbReference type="ARBA" id="ARBA00004418"/>
    </source>
</evidence>
<dbReference type="Gene3D" id="2.30.30.760">
    <property type="match status" value="1"/>
</dbReference>
<accession>D0L0Z7</accession>
<gene>
    <name evidence="9" type="ordered locus">Hneap_1540</name>
</gene>
<dbReference type="InterPro" id="IPR013974">
    <property type="entry name" value="SAF"/>
</dbReference>
<dbReference type="InterPro" id="IPR017585">
    <property type="entry name" value="SAF_FlgA"/>
</dbReference>
<dbReference type="GO" id="GO:0042597">
    <property type="term" value="C:periplasmic space"/>
    <property type="evidence" value="ECO:0007669"/>
    <property type="project" value="UniProtKB-SubCell"/>
</dbReference>
<keyword evidence="9" id="KW-0966">Cell projection</keyword>
<dbReference type="GO" id="GO:0044780">
    <property type="term" value="P:bacterial-type flagellum assembly"/>
    <property type="evidence" value="ECO:0007669"/>
    <property type="project" value="InterPro"/>
</dbReference>
<dbReference type="Proteomes" id="UP000009102">
    <property type="component" value="Chromosome"/>
</dbReference>
<sequence>MHIRPSHPWPHLPKQQGQKPKAIFALFLAALLVFAQPVAAAGLEQPVFQSRASIESAAQDFLETHYQTDTNTRFHINPIDPRLQLKECDQPLQVRSNNLTLPRGGRITLKIACEGSNPWRIYVPARIQTMVNAISLARPLAPGTRISAEDLTTTPVNANQQVNAYLTSPDEAIGQIVTRPMQAGQILTQQDLGIAKVIHRGDHVTVIAGTGNVSVSTEGVAQADAGVGQRIMVKNSRSGQLVEGFVRDANTVVIK</sequence>
<comment type="function">
    <text evidence="6">Involved in the assembly process of the P-ring formation. It may associate with FlgF on the rod constituting a structure essential for the P-ring assembly or may act as a modulator protein for the P-ring assembly.</text>
</comment>
<dbReference type="STRING" id="555778.Hneap_1540"/>
<dbReference type="eggNOG" id="COG1261">
    <property type="taxonomic scope" value="Bacteria"/>
</dbReference>
<keyword evidence="4 7" id="KW-0732">Signal</keyword>
<feature type="domain" description="SAF" evidence="8">
    <location>
        <begin position="131"/>
        <end position="193"/>
    </location>
</feature>
<dbReference type="Gene3D" id="3.90.1210.10">
    <property type="entry name" value="Antifreeze-like/N-acetylneuraminic acid synthase C-terminal domain"/>
    <property type="match status" value="1"/>
</dbReference>
<dbReference type="InterPro" id="IPR041231">
    <property type="entry name" value="FlgA_N"/>
</dbReference>
<proteinExistence type="inferred from homology"/>
<keyword evidence="5" id="KW-0574">Periplasm</keyword>
<dbReference type="EMBL" id="CP001801">
    <property type="protein sequence ID" value="ACX96370.1"/>
    <property type="molecule type" value="Genomic_DNA"/>
</dbReference>
<evidence type="ECO:0000256" key="4">
    <source>
        <dbReference type="ARBA" id="ARBA00022729"/>
    </source>
</evidence>
<dbReference type="InterPro" id="IPR039246">
    <property type="entry name" value="Flagellar_FlgA"/>
</dbReference>
<feature type="chain" id="PRO_5003010950" description="Flagella basal body P-ring formation protein FlgA" evidence="7">
    <location>
        <begin position="41"/>
        <end position="255"/>
    </location>
</feature>
<dbReference type="PANTHER" id="PTHR36307:SF1">
    <property type="entry name" value="FLAGELLA BASAL BODY P-RING FORMATION PROTEIN FLGA"/>
    <property type="match status" value="1"/>
</dbReference>
<evidence type="ECO:0000256" key="3">
    <source>
        <dbReference type="ARBA" id="ARBA00014754"/>
    </source>
</evidence>
<keyword evidence="9" id="KW-0969">Cilium</keyword>
<evidence type="ECO:0000256" key="7">
    <source>
        <dbReference type="SAM" id="SignalP"/>
    </source>
</evidence>
<comment type="similarity">
    <text evidence="2">Belongs to the FlgA family.</text>
</comment>
<keyword evidence="10" id="KW-1185">Reference proteome</keyword>
<dbReference type="RefSeq" id="WP_012824404.1">
    <property type="nucleotide sequence ID" value="NC_013422.1"/>
</dbReference>
<organism evidence="9 10">
    <name type="scientific">Halothiobacillus neapolitanus (strain ATCC 23641 / DSM 15147 / CIP 104769 / NCIMB 8539 / c2)</name>
    <name type="common">Thiobacillus neapolitanus</name>
    <dbReference type="NCBI Taxonomy" id="555778"/>
    <lineage>
        <taxon>Bacteria</taxon>
        <taxon>Pseudomonadati</taxon>
        <taxon>Pseudomonadota</taxon>
        <taxon>Gammaproteobacteria</taxon>
        <taxon>Chromatiales</taxon>
        <taxon>Halothiobacillaceae</taxon>
        <taxon>Halothiobacillus</taxon>
    </lineage>
</organism>
<dbReference type="SMART" id="SM00858">
    <property type="entry name" value="SAF"/>
    <property type="match status" value="1"/>
</dbReference>
<dbReference type="PANTHER" id="PTHR36307">
    <property type="entry name" value="FLAGELLA BASAL BODY P-RING FORMATION PROTEIN FLGA"/>
    <property type="match status" value="1"/>
</dbReference>
<dbReference type="Pfam" id="PF17656">
    <property type="entry name" value="ChapFlgA_N"/>
    <property type="match status" value="1"/>
</dbReference>
<feature type="signal peptide" evidence="7">
    <location>
        <begin position="1"/>
        <end position="40"/>
    </location>
</feature>
<dbReference type="NCBIfam" id="TIGR03170">
    <property type="entry name" value="flgA_cterm"/>
    <property type="match status" value="1"/>
</dbReference>
<evidence type="ECO:0000259" key="8">
    <source>
        <dbReference type="SMART" id="SM00858"/>
    </source>
</evidence>